<feature type="domain" description="RNA polymerase sigma-70 region 2" evidence="6">
    <location>
        <begin position="29"/>
        <end position="95"/>
    </location>
</feature>
<dbReference type="InterPro" id="IPR013324">
    <property type="entry name" value="RNA_pol_sigma_r3/r4-like"/>
</dbReference>
<gene>
    <name evidence="8" type="ORF">ACFP0N_22205</name>
</gene>
<organism evidence="8 9">
    <name type="scientific">Kitasatospora aburaviensis</name>
    <dbReference type="NCBI Taxonomy" id="67265"/>
    <lineage>
        <taxon>Bacteria</taxon>
        <taxon>Bacillati</taxon>
        <taxon>Actinomycetota</taxon>
        <taxon>Actinomycetes</taxon>
        <taxon>Kitasatosporales</taxon>
        <taxon>Streptomycetaceae</taxon>
        <taxon>Kitasatospora</taxon>
    </lineage>
</organism>
<dbReference type="NCBIfam" id="TIGR02937">
    <property type="entry name" value="sigma70-ECF"/>
    <property type="match status" value="1"/>
</dbReference>
<dbReference type="InterPro" id="IPR039425">
    <property type="entry name" value="RNA_pol_sigma-70-like"/>
</dbReference>
<dbReference type="RefSeq" id="WP_313767919.1">
    <property type="nucleotide sequence ID" value="NZ_BAAAVH010000018.1"/>
</dbReference>
<reference evidence="9" key="1">
    <citation type="journal article" date="2019" name="Int. J. Syst. Evol. Microbiol.">
        <title>The Global Catalogue of Microorganisms (GCM) 10K type strain sequencing project: providing services to taxonomists for standard genome sequencing and annotation.</title>
        <authorList>
            <consortium name="The Broad Institute Genomics Platform"/>
            <consortium name="The Broad Institute Genome Sequencing Center for Infectious Disease"/>
            <person name="Wu L."/>
            <person name="Ma J."/>
        </authorList>
    </citation>
    <scope>NUCLEOTIDE SEQUENCE [LARGE SCALE GENOMIC DNA]</scope>
    <source>
        <strain evidence="9">CGMCC 4.1469</strain>
    </source>
</reference>
<dbReference type="InterPro" id="IPR014284">
    <property type="entry name" value="RNA_pol_sigma-70_dom"/>
</dbReference>
<dbReference type="Pfam" id="PF04542">
    <property type="entry name" value="Sigma70_r2"/>
    <property type="match status" value="1"/>
</dbReference>
<evidence type="ECO:0000256" key="5">
    <source>
        <dbReference type="SAM" id="MobiDB-lite"/>
    </source>
</evidence>
<feature type="compositionally biased region" description="Basic and acidic residues" evidence="5">
    <location>
        <begin position="107"/>
        <end position="122"/>
    </location>
</feature>
<dbReference type="SUPFAM" id="SSF88946">
    <property type="entry name" value="Sigma2 domain of RNA polymerase sigma factors"/>
    <property type="match status" value="1"/>
</dbReference>
<dbReference type="Proteomes" id="UP001596067">
    <property type="component" value="Unassembled WGS sequence"/>
</dbReference>
<keyword evidence="9" id="KW-1185">Reference proteome</keyword>
<dbReference type="PANTHER" id="PTHR43133:SF62">
    <property type="entry name" value="RNA POLYMERASE SIGMA FACTOR SIGZ"/>
    <property type="match status" value="1"/>
</dbReference>
<dbReference type="CDD" id="cd06171">
    <property type="entry name" value="Sigma70_r4"/>
    <property type="match status" value="1"/>
</dbReference>
<dbReference type="InterPro" id="IPR013325">
    <property type="entry name" value="RNA_pol_sigma_r2"/>
</dbReference>
<sequence length="258" mass="27938">MATPGGAPRWDEQLQRRLARGEETALGELYDQLAPMVHGLAGRILADQAAAAQLTREIFAHVWEHPEDFDPAEGSLRSWIGALTHRRAVDRLRIRRAAEAVPGHGGLDGHDGRDGYGNRGDRGGGWNGRAAGDGRATDDGPAGDGARRGGRPGGGDRVEEEIRAVATAARIQVAVDSLPQTLRETITVTYYDGRTYQETARRLGISEQTAKQRMRLGLELLATELAAERARQRRARPDGDDRRQGGCGQRHGNEDGGT</sequence>
<evidence type="ECO:0000313" key="9">
    <source>
        <dbReference type="Proteomes" id="UP001596067"/>
    </source>
</evidence>
<keyword evidence="2" id="KW-0805">Transcription regulation</keyword>
<accession>A0ABW1F177</accession>
<feature type="region of interest" description="Disordered" evidence="5">
    <location>
        <begin position="229"/>
        <end position="258"/>
    </location>
</feature>
<evidence type="ECO:0000259" key="7">
    <source>
        <dbReference type="Pfam" id="PF08281"/>
    </source>
</evidence>
<name>A0ABW1F177_9ACTN</name>
<comment type="caution">
    <text evidence="8">The sequence shown here is derived from an EMBL/GenBank/DDBJ whole genome shotgun (WGS) entry which is preliminary data.</text>
</comment>
<feature type="compositionally biased region" description="Basic and acidic residues" evidence="5">
    <location>
        <begin position="229"/>
        <end position="244"/>
    </location>
</feature>
<evidence type="ECO:0000256" key="4">
    <source>
        <dbReference type="ARBA" id="ARBA00023163"/>
    </source>
</evidence>
<feature type="region of interest" description="Disordered" evidence="5">
    <location>
        <begin position="101"/>
        <end position="157"/>
    </location>
</feature>
<dbReference type="Gene3D" id="1.10.1740.10">
    <property type="match status" value="1"/>
</dbReference>
<dbReference type="EMBL" id="JBHSOD010000030">
    <property type="protein sequence ID" value="MFC5887684.1"/>
    <property type="molecule type" value="Genomic_DNA"/>
</dbReference>
<keyword evidence="3" id="KW-0731">Sigma factor</keyword>
<evidence type="ECO:0000259" key="6">
    <source>
        <dbReference type="Pfam" id="PF04542"/>
    </source>
</evidence>
<evidence type="ECO:0000256" key="3">
    <source>
        <dbReference type="ARBA" id="ARBA00023082"/>
    </source>
</evidence>
<dbReference type="InterPro" id="IPR036388">
    <property type="entry name" value="WH-like_DNA-bd_sf"/>
</dbReference>
<dbReference type="Gene3D" id="1.10.10.10">
    <property type="entry name" value="Winged helix-like DNA-binding domain superfamily/Winged helix DNA-binding domain"/>
    <property type="match status" value="1"/>
</dbReference>
<evidence type="ECO:0000313" key="8">
    <source>
        <dbReference type="EMBL" id="MFC5887684.1"/>
    </source>
</evidence>
<dbReference type="InterPro" id="IPR007627">
    <property type="entry name" value="RNA_pol_sigma70_r2"/>
</dbReference>
<dbReference type="InterPro" id="IPR013249">
    <property type="entry name" value="RNA_pol_sigma70_r4_t2"/>
</dbReference>
<proteinExistence type="inferred from homology"/>
<dbReference type="SUPFAM" id="SSF88659">
    <property type="entry name" value="Sigma3 and sigma4 domains of RNA polymerase sigma factors"/>
    <property type="match status" value="1"/>
</dbReference>
<comment type="similarity">
    <text evidence="1">Belongs to the sigma-70 factor family. ECF subfamily.</text>
</comment>
<feature type="domain" description="RNA polymerase sigma factor 70 region 4 type 2" evidence="7">
    <location>
        <begin position="170"/>
        <end position="220"/>
    </location>
</feature>
<protein>
    <submittedName>
        <fullName evidence="8">Sigma-70 family RNA polymerase sigma factor</fullName>
    </submittedName>
</protein>
<keyword evidence="4" id="KW-0804">Transcription</keyword>
<evidence type="ECO:0000256" key="2">
    <source>
        <dbReference type="ARBA" id="ARBA00023015"/>
    </source>
</evidence>
<dbReference type="PANTHER" id="PTHR43133">
    <property type="entry name" value="RNA POLYMERASE ECF-TYPE SIGMA FACTO"/>
    <property type="match status" value="1"/>
</dbReference>
<evidence type="ECO:0000256" key="1">
    <source>
        <dbReference type="ARBA" id="ARBA00010641"/>
    </source>
</evidence>
<dbReference type="Pfam" id="PF08281">
    <property type="entry name" value="Sigma70_r4_2"/>
    <property type="match status" value="1"/>
</dbReference>